<reference evidence="1" key="1">
    <citation type="submission" date="2023-07" db="EMBL/GenBank/DDBJ databases">
        <title>The extreme plant-growth-promoting properties of Pantoea phytobeneficialis PF55 revealed by functional and genomic analysis.</title>
        <authorList>
            <person name="Nascimento F.X."/>
            <person name="Marcio R.J."/>
        </authorList>
    </citation>
    <scope>NUCLEOTIDE SEQUENCE</scope>
    <source>
        <strain evidence="1">PF55</strain>
    </source>
</reference>
<evidence type="ECO:0000313" key="1">
    <source>
        <dbReference type="EMBL" id="MDO6408694.1"/>
    </source>
</evidence>
<evidence type="ECO:0000313" key="2">
    <source>
        <dbReference type="Proteomes" id="UP001171299"/>
    </source>
</evidence>
<organism evidence="1 2">
    <name type="scientific">Pantoea phytobeneficialis</name>
    <dbReference type="NCBI Taxonomy" id="2052056"/>
    <lineage>
        <taxon>Bacteria</taxon>
        <taxon>Pseudomonadati</taxon>
        <taxon>Pseudomonadota</taxon>
        <taxon>Gammaproteobacteria</taxon>
        <taxon>Enterobacterales</taxon>
        <taxon>Erwiniaceae</taxon>
        <taxon>Pantoea</taxon>
    </lineage>
</organism>
<name>A0ABT8Y0R8_9GAMM</name>
<dbReference type="EMBL" id="JAUOOM010000021">
    <property type="protein sequence ID" value="MDO6408694.1"/>
    <property type="molecule type" value="Genomic_DNA"/>
</dbReference>
<comment type="caution">
    <text evidence="1">The sequence shown here is derived from an EMBL/GenBank/DDBJ whole genome shotgun (WGS) entry which is preliminary data.</text>
</comment>
<accession>A0ABT8Y0R8</accession>
<dbReference type="RefSeq" id="WP_208726223.1">
    <property type="nucleotide sequence ID" value="NZ_CP024637.1"/>
</dbReference>
<gene>
    <name evidence="1" type="ORF">Q3404_19175</name>
</gene>
<sequence length="53" mass="5975">MVKLAQMLIKSSAYTRICDAPSHFLIAMNTGIGNADTTQYKTDEHYPGYHIAW</sequence>
<protein>
    <submittedName>
        <fullName evidence="1">Uncharacterized protein</fullName>
    </submittedName>
</protein>
<keyword evidence="2" id="KW-1185">Reference proteome</keyword>
<proteinExistence type="predicted"/>
<dbReference type="Proteomes" id="UP001171299">
    <property type="component" value="Unassembled WGS sequence"/>
</dbReference>